<accession>A0A265NCR3</accession>
<dbReference type="Proteomes" id="UP000216498">
    <property type="component" value="Unassembled WGS sequence"/>
</dbReference>
<sequence>MNGKISCGLCLSSIDCDDALFDEQAEVYFCDLGCFEDWADDHFEDILTQYKELHLYPVG</sequence>
<proteinExistence type="predicted"/>
<organism evidence="1 2">
    <name type="scientific">Virgibacillus indicus</name>
    <dbReference type="NCBI Taxonomy" id="2024554"/>
    <lineage>
        <taxon>Bacteria</taxon>
        <taxon>Bacillati</taxon>
        <taxon>Bacillota</taxon>
        <taxon>Bacilli</taxon>
        <taxon>Bacillales</taxon>
        <taxon>Bacillaceae</taxon>
        <taxon>Virgibacillus</taxon>
    </lineage>
</organism>
<evidence type="ECO:0000313" key="2">
    <source>
        <dbReference type="Proteomes" id="UP000216498"/>
    </source>
</evidence>
<dbReference type="OrthoDB" id="2972506at2"/>
<dbReference type="RefSeq" id="WP_094885424.1">
    <property type="nucleotide sequence ID" value="NZ_NPMS01000003.1"/>
</dbReference>
<name>A0A265NCR3_9BACI</name>
<evidence type="ECO:0008006" key="3">
    <source>
        <dbReference type="Google" id="ProtNLM"/>
    </source>
</evidence>
<reference evidence="1 2" key="1">
    <citation type="submission" date="2017-08" db="EMBL/GenBank/DDBJ databases">
        <title>Virgibacillus indicus sp. nov. and Virgibacillus profoundi sp. nov, two moderately halophilic bacteria isolated from marine sediment by using the Microfluidic Streak Plate.</title>
        <authorList>
            <person name="Xu B."/>
            <person name="Hu B."/>
            <person name="Wang J."/>
            <person name="Zhu Y."/>
            <person name="Huang L."/>
            <person name="Du W."/>
            <person name="Huang Y."/>
        </authorList>
    </citation>
    <scope>NUCLEOTIDE SEQUENCE [LARGE SCALE GENOMIC DNA]</scope>
    <source>
        <strain evidence="1 2">IO3-P2-C2</strain>
    </source>
</reference>
<gene>
    <name evidence="1" type="ORF">CIL03_08605</name>
</gene>
<dbReference type="AlphaFoldDB" id="A0A265NCR3"/>
<keyword evidence="2" id="KW-1185">Reference proteome</keyword>
<comment type="caution">
    <text evidence="1">The sequence shown here is derived from an EMBL/GenBank/DDBJ whole genome shotgun (WGS) entry which is preliminary data.</text>
</comment>
<evidence type="ECO:0000313" key="1">
    <source>
        <dbReference type="EMBL" id="OZU89066.1"/>
    </source>
</evidence>
<dbReference type="EMBL" id="NPMS01000003">
    <property type="protein sequence ID" value="OZU89066.1"/>
    <property type="molecule type" value="Genomic_DNA"/>
</dbReference>
<protein>
    <recommendedName>
        <fullName evidence="3">TRASH domain-containing protein</fullName>
    </recommendedName>
</protein>